<dbReference type="InterPro" id="IPR003439">
    <property type="entry name" value="ABC_transporter-like_ATP-bd"/>
</dbReference>
<evidence type="ECO:0000256" key="1">
    <source>
        <dbReference type="ARBA" id="ARBA00022448"/>
    </source>
</evidence>
<dbReference type="Gene3D" id="3.40.50.300">
    <property type="entry name" value="P-loop containing nucleotide triphosphate hydrolases"/>
    <property type="match status" value="1"/>
</dbReference>
<dbReference type="SMART" id="SM00382">
    <property type="entry name" value="AAA"/>
    <property type="match status" value="1"/>
</dbReference>
<reference evidence="6" key="1">
    <citation type="submission" date="2022-03" db="EMBL/GenBank/DDBJ databases">
        <authorList>
            <person name="Hettiarachchi G."/>
        </authorList>
    </citation>
    <scope>NUCLEOTIDE SEQUENCE</scope>
    <source>
        <strain evidence="6">LMG 32447</strain>
    </source>
</reference>
<evidence type="ECO:0000313" key="7">
    <source>
        <dbReference type="Proteomes" id="UP000838102"/>
    </source>
</evidence>
<keyword evidence="4 6" id="KW-0067">ATP-binding</keyword>
<comment type="caution">
    <text evidence="6">The sequence shown here is derived from an EMBL/GenBank/DDBJ whole genome shotgun (WGS) entry which is preliminary data.</text>
</comment>
<dbReference type="InterPro" id="IPR017871">
    <property type="entry name" value="ABC_transporter-like_CS"/>
</dbReference>
<keyword evidence="2" id="KW-0592">Phosphate transport</keyword>
<dbReference type="Pfam" id="PF00005">
    <property type="entry name" value="ABC_tran"/>
    <property type="match status" value="1"/>
</dbReference>
<name>A0ABM9CZU8_9LACO</name>
<dbReference type="EC" id="3.6.3.-" evidence="6"/>
<evidence type="ECO:0000259" key="5">
    <source>
        <dbReference type="PROSITE" id="PS50893"/>
    </source>
</evidence>
<evidence type="ECO:0000313" key="6">
    <source>
        <dbReference type="EMBL" id="CAH1850202.1"/>
    </source>
</evidence>
<evidence type="ECO:0000256" key="4">
    <source>
        <dbReference type="ARBA" id="ARBA00022840"/>
    </source>
</evidence>
<gene>
    <name evidence="6" type="primary">fetA</name>
    <name evidence="6" type="ORF">LMG032447_00085</name>
</gene>
<dbReference type="InterPro" id="IPR027417">
    <property type="entry name" value="P-loop_NTPase"/>
</dbReference>
<keyword evidence="7" id="KW-1185">Reference proteome</keyword>
<evidence type="ECO:0000256" key="3">
    <source>
        <dbReference type="ARBA" id="ARBA00022741"/>
    </source>
</evidence>
<dbReference type="GO" id="GO:0005524">
    <property type="term" value="F:ATP binding"/>
    <property type="evidence" value="ECO:0007669"/>
    <property type="project" value="UniProtKB-KW"/>
</dbReference>
<dbReference type="Proteomes" id="UP000838102">
    <property type="component" value="Unassembled WGS sequence"/>
</dbReference>
<dbReference type="PANTHER" id="PTHR43423">
    <property type="entry name" value="ABC TRANSPORTER I FAMILY MEMBER 17"/>
    <property type="match status" value="1"/>
</dbReference>
<keyword evidence="1" id="KW-0813">Transport</keyword>
<keyword evidence="3" id="KW-0547">Nucleotide-binding</keyword>
<accession>A0ABM9CZU8</accession>
<protein>
    <submittedName>
        <fullName evidence="6">Iron export ATP-binding protein FetA</fullName>
        <ecNumber evidence="6">3.6.3.-</ecNumber>
    </submittedName>
</protein>
<dbReference type="RefSeq" id="WP_248705554.1">
    <property type="nucleotide sequence ID" value="NZ_CAKOET010000001.1"/>
</dbReference>
<dbReference type="InterPro" id="IPR003593">
    <property type="entry name" value="AAA+_ATPase"/>
</dbReference>
<dbReference type="GO" id="GO:0016787">
    <property type="term" value="F:hydrolase activity"/>
    <property type="evidence" value="ECO:0007669"/>
    <property type="project" value="UniProtKB-KW"/>
</dbReference>
<evidence type="ECO:0000256" key="2">
    <source>
        <dbReference type="ARBA" id="ARBA00022592"/>
    </source>
</evidence>
<dbReference type="PROSITE" id="PS00211">
    <property type="entry name" value="ABC_TRANSPORTER_1"/>
    <property type="match status" value="1"/>
</dbReference>
<dbReference type="PANTHER" id="PTHR43423:SF1">
    <property type="entry name" value="ABC TRANSPORTER I FAMILY MEMBER 17"/>
    <property type="match status" value="1"/>
</dbReference>
<dbReference type="EMBL" id="CAKOEU010000001">
    <property type="protein sequence ID" value="CAH1850202.1"/>
    <property type="molecule type" value="Genomic_DNA"/>
</dbReference>
<organism evidence="6 7">
    <name type="scientific">Convivina praedatoris</name>
    <dbReference type="NCBI Taxonomy" id="2880963"/>
    <lineage>
        <taxon>Bacteria</taxon>
        <taxon>Bacillati</taxon>
        <taxon>Bacillota</taxon>
        <taxon>Bacilli</taxon>
        <taxon>Lactobacillales</taxon>
        <taxon>Lactobacillaceae</taxon>
        <taxon>Convivina</taxon>
    </lineage>
</organism>
<feature type="domain" description="ABC transporter" evidence="5">
    <location>
        <begin position="3"/>
        <end position="205"/>
    </location>
</feature>
<dbReference type="PROSITE" id="PS50893">
    <property type="entry name" value="ABC_TRANSPORTER_2"/>
    <property type="match status" value="1"/>
</dbReference>
<dbReference type="SUPFAM" id="SSF52540">
    <property type="entry name" value="P-loop containing nucleoside triphosphate hydrolases"/>
    <property type="match status" value="1"/>
</dbReference>
<sequence length="208" mass="23115">MLLTVQNLSVNNILSNINLTVDQNETVTIFGPSGSGKSTLLKALARLENHVSGEINLLDKPATSYPIGRYRQLVSYAVQSANLFGQTVRDNLDLPFNVRQKSIDEDLQKTMLAAVDLDLTFLDKQVADLSGGQRQRVAVLRNLIFPPKILLLDEITTGLDATTKQVVWHFINEEQSKHHFAILSVTHDQQEIQNAKKTLQVIGGNLDD</sequence>
<keyword evidence="6" id="KW-0378">Hydrolase</keyword>
<proteinExistence type="predicted"/>